<dbReference type="Pfam" id="PF16207">
    <property type="entry name" value="RAWUL"/>
    <property type="match status" value="1"/>
</dbReference>
<dbReference type="FunFam" id="3.30.40.10:FF:000122">
    <property type="entry name" value="polycomb group RING finger protein 1"/>
    <property type="match status" value="1"/>
</dbReference>
<dbReference type="Pfam" id="PF13923">
    <property type="entry name" value="zf-C3HC4_2"/>
    <property type="match status" value="1"/>
</dbReference>
<evidence type="ECO:0000256" key="1">
    <source>
        <dbReference type="ARBA" id="ARBA00004123"/>
    </source>
</evidence>
<evidence type="ECO:0000256" key="6">
    <source>
        <dbReference type="PROSITE-ProRule" id="PRU00175"/>
    </source>
</evidence>
<dbReference type="InterPro" id="IPR017907">
    <property type="entry name" value="Znf_RING_CS"/>
</dbReference>
<sequence length="918" mass="100727">MFMQVIAFIKMHSPKRLKITDVNPHLICVLCGGYYIDATTVIECLHSFCKSCIVKYLEKNKYCPICDVQIHKTNPLLNIRTDKTLQNIVYKLVPSLFKNEMQRRVEFYQKHPEALPANPEQRGEVSDNTLVLFPDELLIICLEYHNVQSNHQVNKRYLHCPAALTISHLIKLIRGKFGLHSGHQVNIFYKDDPLMEHITLMDIAYTYQCRRKIPIHLTYRILELKKKTIRIIAKEPKKESNKEEKLLVESEWKEVQLQISENGVMSVRNVENSECSPIPGLEAPPICSPSLLPPSKNMNHLCMTSVSNTIVSQGLTSITPPEIATAVSSRSVVAPVSAVVTSSNGAPPLMNCLLPGNSEVGAFPVPITSSATSTTLSVNSTAPSPVAVPSSLSLVTTTSEVKAPCVMFPTSVTTSDLTVVAPLTINQPTTSTPPLSMAMATKTVSGTLPLPSHSLEPCTVSVTTTMAAMKPTTNIVQTSYPIMSTPRPPTEPIVSVSKVSKDQVRKANSVIEVNKLSISRVPPGGMKEKGDVLNKIVNKLSPNERVIGNTSVTIRPVTNTNNPTKLYPGPKPNSGLPNPGVAVSKEKPQPTAKYKTLKSPTKQWNPSIDRSTVLMKQNSDQSKPARFFKMRNMPRFLGNPASGVKPLYACPEEPISSQQKQKLTLMKVDPKTIPTSSIPRSPTKQPPPYTPGSPKLSKQPPTFSDPKPYLSPRMPPSPAHSASFISPNPYHLLYSGYPGFSPDPNRMLSPELIRSMCAYHPSLNPSIGMLFNPIHTLPRPQDTFKPEQTPAVQRIPPSKTETPPPPKISDEKKPLPLPSPSDNSKCTPPPPSPKDDNKAHLSVSEASKVVPQTTEAPSQILKSVEVRENHTNSAKTGEKTNAVDNSLVKMNCDEININNNISKESHPSQNSEGVTRTE</sequence>
<dbReference type="InterPro" id="IPR001841">
    <property type="entry name" value="Znf_RING"/>
</dbReference>
<protein>
    <recommendedName>
        <fullName evidence="8">RING-type domain-containing protein</fullName>
    </recommendedName>
</protein>
<feature type="region of interest" description="Disordered" evidence="7">
    <location>
        <begin position="778"/>
        <end position="882"/>
    </location>
</feature>
<feature type="domain" description="RING-type" evidence="8">
    <location>
        <begin position="28"/>
        <end position="67"/>
    </location>
</feature>
<dbReference type="PANTHER" id="PTHR10825">
    <property type="entry name" value="RING FINGER DOMAIN-CONTAINING, POLYCOMB GROUP COMPONENT"/>
    <property type="match status" value="1"/>
</dbReference>
<feature type="compositionally biased region" description="Polar residues" evidence="7">
    <location>
        <begin position="554"/>
        <end position="564"/>
    </location>
</feature>
<organism evidence="9 10">
    <name type="scientific">Nezara viridula</name>
    <name type="common">Southern green stink bug</name>
    <name type="synonym">Cimex viridulus</name>
    <dbReference type="NCBI Taxonomy" id="85310"/>
    <lineage>
        <taxon>Eukaryota</taxon>
        <taxon>Metazoa</taxon>
        <taxon>Ecdysozoa</taxon>
        <taxon>Arthropoda</taxon>
        <taxon>Hexapoda</taxon>
        <taxon>Insecta</taxon>
        <taxon>Pterygota</taxon>
        <taxon>Neoptera</taxon>
        <taxon>Paraneoptera</taxon>
        <taxon>Hemiptera</taxon>
        <taxon>Heteroptera</taxon>
        <taxon>Panheteroptera</taxon>
        <taxon>Pentatomomorpha</taxon>
        <taxon>Pentatomoidea</taxon>
        <taxon>Pentatomidae</taxon>
        <taxon>Pentatominae</taxon>
        <taxon>Nezara</taxon>
    </lineage>
</organism>
<dbReference type="Gene3D" id="3.30.40.10">
    <property type="entry name" value="Zinc/RING finger domain, C3HC4 (zinc finger)"/>
    <property type="match status" value="1"/>
</dbReference>
<accession>A0A9P0HBY1</accession>
<dbReference type="Gene3D" id="3.10.20.90">
    <property type="entry name" value="Phosphatidylinositol 3-kinase Catalytic Subunit, Chain A, domain 1"/>
    <property type="match status" value="1"/>
</dbReference>
<proteinExistence type="predicted"/>
<name>A0A9P0HBY1_NEZVI</name>
<feature type="compositionally biased region" description="Polar residues" evidence="7">
    <location>
        <begin position="850"/>
        <end position="861"/>
    </location>
</feature>
<keyword evidence="10" id="KW-1185">Reference proteome</keyword>
<reference evidence="9" key="1">
    <citation type="submission" date="2022-01" db="EMBL/GenBank/DDBJ databases">
        <authorList>
            <person name="King R."/>
        </authorList>
    </citation>
    <scope>NUCLEOTIDE SEQUENCE</scope>
</reference>
<evidence type="ECO:0000256" key="5">
    <source>
        <dbReference type="ARBA" id="ARBA00023242"/>
    </source>
</evidence>
<dbReference type="GO" id="GO:0008270">
    <property type="term" value="F:zinc ion binding"/>
    <property type="evidence" value="ECO:0007669"/>
    <property type="project" value="UniProtKB-KW"/>
</dbReference>
<dbReference type="InterPro" id="IPR013083">
    <property type="entry name" value="Znf_RING/FYVE/PHD"/>
</dbReference>
<feature type="compositionally biased region" description="Polar residues" evidence="7">
    <location>
        <begin position="673"/>
        <end position="683"/>
    </location>
</feature>
<dbReference type="OrthoDB" id="1305878at2759"/>
<feature type="compositionally biased region" description="Polar residues" evidence="7">
    <location>
        <begin position="598"/>
        <end position="622"/>
    </location>
</feature>
<dbReference type="SMART" id="SM00184">
    <property type="entry name" value="RING"/>
    <property type="match status" value="1"/>
</dbReference>
<keyword evidence="2" id="KW-0479">Metal-binding</keyword>
<dbReference type="Proteomes" id="UP001152798">
    <property type="component" value="Chromosome 4"/>
</dbReference>
<gene>
    <name evidence="9" type="ORF">NEZAVI_LOCUS8512</name>
</gene>
<dbReference type="EMBL" id="OV725080">
    <property type="protein sequence ID" value="CAH1398961.1"/>
    <property type="molecule type" value="Genomic_DNA"/>
</dbReference>
<comment type="subcellular location">
    <subcellularLocation>
        <location evidence="1">Nucleus</location>
    </subcellularLocation>
</comment>
<dbReference type="AlphaFoldDB" id="A0A9P0HBY1"/>
<dbReference type="GO" id="GO:0000122">
    <property type="term" value="P:negative regulation of transcription by RNA polymerase II"/>
    <property type="evidence" value="ECO:0007669"/>
    <property type="project" value="TreeGrafter"/>
</dbReference>
<evidence type="ECO:0000313" key="10">
    <source>
        <dbReference type="Proteomes" id="UP001152798"/>
    </source>
</evidence>
<feature type="compositionally biased region" description="Polar residues" evidence="7">
    <location>
        <begin position="907"/>
        <end position="918"/>
    </location>
</feature>
<evidence type="ECO:0000259" key="8">
    <source>
        <dbReference type="PROSITE" id="PS50089"/>
    </source>
</evidence>
<feature type="region of interest" description="Disordered" evidence="7">
    <location>
        <begin position="671"/>
        <end position="722"/>
    </location>
</feature>
<dbReference type="GO" id="GO:0035102">
    <property type="term" value="C:PRC1 complex"/>
    <property type="evidence" value="ECO:0007669"/>
    <property type="project" value="TreeGrafter"/>
</dbReference>
<keyword evidence="4" id="KW-0862">Zinc</keyword>
<feature type="region of interest" description="Disordered" evidence="7">
    <location>
        <begin position="554"/>
        <end position="627"/>
    </location>
</feature>
<evidence type="ECO:0000256" key="3">
    <source>
        <dbReference type="ARBA" id="ARBA00022771"/>
    </source>
</evidence>
<dbReference type="PROSITE" id="PS50089">
    <property type="entry name" value="ZF_RING_2"/>
    <property type="match status" value="1"/>
</dbReference>
<dbReference type="PROSITE" id="PS00518">
    <property type="entry name" value="ZF_RING_1"/>
    <property type="match status" value="1"/>
</dbReference>
<dbReference type="PANTHER" id="PTHR10825:SF72">
    <property type="entry name" value="UBIQUITIN-LIKE DOMAIN-CONTAINING PROTEIN"/>
    <property type="match status" value="1"/>
</dbReference>
<dbReference type="InterPro" id="IPR032443">
    <property type="entry name" value="RAWUL"/>
</dbReference>
<keyword evidence="5" id="KW-0539">Nucleus</keyword>
<evidence type="ECO:0000256" key="4">
    <source>
        <dbReference type="ARBA" id="ARBA00022833"/>
    </source>
</evidence>
<dbReference type="GO" id="GO:1990841">
    <property type="term" value="F:promoter-specific chromatin binding"/>
    <property type="evidence" value="ECO:0007669"/>
    <property type="project" value="TreeGrafter"/>
</dbReference>
<keyword evidence="3 6" id="KW-0863">Zinc-finger</keyword>
<feature type="region of interest" description="Disordered" evidence="7">
    <location>
        <begin position="898"/>
        <end position="918"/>
    </location>
</feature>
<evidence type="ECO:0000313" key="9">
    <source>
        <dbReference type="EMBL" id="CAH1398961.1"/>
    </source>
</evidence>
<dbReference type="SUPFAM" id="SSF57850">
    <property type="entry name" value="RING/U-box"/>
    <property type="match status" value="1"/>
</dbReference>
<evidence type="ECO:0000256" key="7">
    <source>
        <dbReference type="SAM" id="MobiDB-lite"/>
    </source>
</evidence>
<evidence type="ECO:0000256" key="2">
    <source>
        <dbReference type="ARBA" id="ARBA00022723"/>
    </source>
</evidence>